<proteinExistence type="predicted"/>
<reference evidence="2" key="1">
    <citation type="submission" date="2019-06" db="EMBL/GenBank/DDBJ databases">
        <title>Alistipes onderdonkii subsp. vulgaris subsp. nov., Alistipes dispar sp. nov. and Alistipes communis sp. nov., isolated from human faeces, and creation of Alistipes onderdonkii subsp. onderdonkii subsp. nov.</title>
        <authorList>
            <person name="Sakamoto M."/>
            <person name="Ikeyama N."/>
            <person name="Ogata Y."/>
            <person name="Suda W."/>
            <person name="Iino T."/>
            <person name="Hattori M."/>
            <person name="Ohkuma M."/>
        </authorList>
    </citation>
    <scope>NUCLEOTIDE SEQUENCE [LARGE SCALE GENOMIC DNA]</scope>
    <source>
        <strain evidence="2">5CBH24</strain>
    </source>
</reference>
<gene>
    <name evidence="1" type="ORF">A5CBH24_05760</name>
</gene>
<dbReference type="AlphaFoldDB" id="A0A4Y1WQA6"/>
<protein>
    <submittedName>
        <fullName evidence="1">Uncharacterized protein</fullName>
    </submittedName>
</protein>
<dbReference type="KEGG" id="acou:A5CBH24_05760"/>
<evidence type="ECO:0000313" key="1">
    <source>
        <dbReference type="EMBL" id="BBL03263.1"/>
    </source>
</evidence>
<sequence>MIMKQNITNFGGGSKTYLRPEVTATEVVVETGFAASEAFPGGNAKPFDAWGDRVFDAYGDPIEE</sequence>
<accession>A0A4Y1WQA6</accession>
<dbReference type="Proteomes" id="UP000318946">
    <property type="component" value="Chromosome"/>
</dbReference>
<dbReference type="EMBL" id="AP019735">
    <property type="protein sequence ID" value="BBL03263.1"/>
    <property type="molecule type" value="Genomic_DNA"/>
</dbReference>
<evidence type="ECO:0000313" key="2">
    <source>
        <dbReference type="Proteomes" id="UP000318946"/>
    </source>
</evidence>
<keyword evidence="2" id="KW-1185">Reference proteome</keyword>
<name>A0A4Y1WQA6_9BACT</name>
<organism evidence="1 2">
    <name type="scientific">Alistipes communis</name>
    <dbReference type="NCBI Taxonomy" id="2585118"/>
    <lineage>
        <taxon>Bacteria</taxon>
        <taxon>Pseudomonadati</taxon>
        <taxon>Bacteroidota</taxon>
        <taxon>Bacteroidia</taxon>
        <taxon>Bacteroidales</taxon>
        <taxon>Rikenellaceae</taxon>
        <taxon>Alistipes</taxon>
    </lineage>
</organism>